<dbReference type="Gene3D" id="3.40.50.12780">
    <property type="entry name" value="N-terminal domain of ligase-like"/>
    <property type="match status" value="1"/>
</dbReference>
<dbReference type="InterPro" id="IPR042099">
    <property type="entry name" value="ANL_N_sf"/>
</dbReference>
<sequence length="40" mass="4776">MMNEHRGVVNRLLWAQDHYAVNETDRVLQKTPYGFDVSVW</sequence>
<accession>F3FZU6</accession>
<protein>
    <submittedName>
        <fullName evidence="1">Peptide synthetase protein</fullName>
    </submittedName>
</protein>
<dbReference type="AlphaFoldDB" id="F3FZU6"/>
<comment type="caution">
    <text evidence="1">The sequence shown here is derived from an EMBL/GenBank/DDBJ whole genome shotgun (WGS) entry which is preliminary data.</text>
</comment>
<evidence type="ECO:0000313" key="1">
    <source>
        <dbReference type="EMBL" id="EGH35738.1"/>
    </source>
</evidence>
<organism evidence="1 2">
    <name type="scientific">Pseudomonas syringae pv. japonica str. M301072</name>
    <dbReference type="NCBI Taxonomy" id="629262"/>
    <lineage>
        <taxon>Bacteria</taxon>
        <taxon>Pseudomonadati</taxon>
        <taxon>Pseudomonadota</taxon>
        <taxon>Gammaproteobacteria</taxon>
        <taxon>Pseudomonadales</taxon>
        <taxon>Pseudomonadaceae</taxon>
        <taxon>Pseudomonas</taxon>
        <taxon>Pseudomonas syringae</taxon>
    </lineage>
</organism>
<feature type="non-terminal residue" evidence="1">
    <location>
        <position position="40"/>
    </location>
</feature>
<proteinExistence type="predicted"/>
<reference evidence="1 2" key="1">
    <citation type="journal article" date="2011" name="PLoS Pathog.">
        <title>Dynamic evolution of pathogenicity revealed by sequencing and comparative genomics of 19 Pseudomonas syringae isolates.</title>
        <authorList>
            <person name="Baltrus D.A."/>
            <person name="Nishimura M.T."/>
            <person name="Romanchuk A."/>
            <person name="Chang J.H."/>
            <person name="Mukhtar M.S."/>
            <person name="Cherkis K."/>
            <person name="Roach J."/>
            <person name="Grant S.R."/>
            <person name="Jones C.D."/>
            <person name="Dangl J.L."/>
        </authorList>
    </citation>
    <scope>NUCLEOTIDE SEQUENCE [LARGE SCALE GENOMIC DNA]</scope>
    <source>
        <strain evidence="2">M301072PT</strain>
    </source>
</reference>
<dbReference type="SUPFAM" id="SSF56801">
    <property type="entry name" value="Acetyl-CoA synthetase-like"/>
    <property type="match status" value="1"/>
</dbReference>
<evidence type="ECO:0000313" key="2">
    <source>
        <dbReference type="Proteomes" id="UP000004471"/>
    </source>
</evidence>
<dbReference type="EMBL" id="AEAH01003979">
    <property type="protein sequence ID" value="EGH35738.1"/>
    <property type="molecule type" value="Genomic_DNA"/>
</dbReference>
<dbReference type="HOGENOM" id="CLU_197136_0_0_6"/>
<dbReference type="Proteomes" id="UP000004471">
    <property type="component" value="Unassembled WGS sequence"/>
</dbReference>
<name>F3FZU6_PSESX</name>
<gene>
    <name evidence="1" type="ORF">PSYJA_44576</name>
</gene>